<proteinExistence type="predicted"/>
<dbReference type="PANTHER" id="PTHR13789:SF309">
    <property type="entry name" value="PUTATIVE (AFU_ORTHOLOGUE AFUA_6G14510)-RELATED"/>
    <property type="match status" value="1"/>
</dbReference>
<evidence type="ECO:0000256" key="1">
    <source>
        <dbReference type="ARBA" id="ARBA00023002"/>
    </source>
</evidence>
<keyword evidence="3" id="KW-0732">Signal</keyword>
<dbReference type="AlphaFoldDB" id="A0A853BK14"/>
<dbReference type="InterPro" id="IPR050493">
    <property type="entry name" value="FAD-dep_Monooxygenase_BioMet"/>
</dbReference>
<dbReference type="InterPro" id="IPR036188">
    <property type="entry name" value="FAD/NAD-bd_sf"/>
</dbReference>
<feature type="chain" id="PRO_5038415754" evidence="3">
    <location>
        <begin position="19"/>
        <end position="137"/>
    </location>
</feature>
<keyword evidence="5" id="KW-1185">Reference proteome</keyword>
<dbReference type="Gene3D" id="3.30.9.30">
    <property type="match status" value="1"/>
</dbReference>
<name>A0A853BK14_9ACTN</name>
<feature type="signal peptide" evidence="3">
    <location>
        <begin position="1"/>
        <end position="18"/>
    </location>
</feature>
<comment type="caution">
    <text evidence="4">The sequence shown here is derived from an EMBL/GenBank/DDBJ whole genome shotgun (WGS) entry which is preliminary data.</text>
</comment>
<accession>A0A853BK14</accession>
<protein>
    <submittedName>
        <fullName evidence="4">2-polyprenyl-6-methoxyphenol hydroxylase-like FAD-dependent oxidoreductase</fullName>
    </submittedName>
</protein>
<evidence type="ECO:0000256" key="2">
    <source>
        <dbReference type="ARBA" id="ARBA00023033"/>
    </source>
</evidence>
<dbReference type="PANTHER" id="PTHR13789">
    <property type="entry name" value="MONOOXYGENASE"/>
    <property type="match status" value="1"/>
</dbReference>
<dbReference type="GO" id="GO:0071949">
    <property type="term" value="F:FAD binding"/>
    <property type="evidence" value="ECO:0007669"/>
    <property type="project" value="InterPro"/>
</dbReference>
<evidence type="ECO:0000313" key="5">
    <source>
        <dbReference type="Proteomes" id="UP000575985"/>
    </source>
</evidence>
<organism evidence="4 5">
    <name type="scientific">Streptomonospora nanhaiensis</name>
    <dbReference type="NCBI Taxonomy" id="1323731"/>
    <lineage>
        <taxon>Bacteria</taxon>
        <taxon>Bacillati</taxon>
        <taxon>Actinomycetota</taxon>
        <taxon>Actinomycetes</taxon>
        <taxon>Streptosporangiales</taxon>
        <taxon>Nocardiopsidaceae</taxon>
        <taxon>Streptomonospora</taxon>
    </lineage>
</organism>
<dbReference type="Gene3D" id="3.50.50.60">
    <property type="entry name" value="FAD/NAD(P)-binding domain"/>
    <property type="match status" value="1"/>
</dbReference>
<keyword evidence="1" id="KW-0560">Oxidoreductase</keyword>
<dbReference type="Proteomes" id="UP000575985">
    <property type="component" value="Unassembled WGS sequence"/>
</dbReference>
<dbReference type="GO" id="GO:0004497">
    <property type="term" value="F:monooxygenase activity"/>
    <property type="evidence" value="ECO:0007669"/>
    <property type="project" value="UniProtKB-KW"/>
</dbReference>
<evidence type="ECO:0000313" key="4">
    <source>
        <dbReference type="EMBL" id="NYI95054.1"/>
    </source>
</evidence>
<sequence length="137" mass="13978">MRVRVVVVGAGIAGTALAAALAGSRHEVVVLEQAPGPSPVGAGLVLTPNAVRPLRRLGLGPALDRVAVPIAGRDVLRYDDDLLLGATPRTAPTPSATAPPTSPCCGPTCTRRCWRPRARARCAAGATSPTCWRAATA</sequence>
<keyword evidence="2" id="KW-0503">Monooxygenase</keyword>
<reference evidence="4 5" key="1">
    <citation type="submission" date="2020-07" db="EMBL/GenBank/DDBJ databases">
        <title>Sequencing the genomes of 1000 actinobacteria strains.</title>
        <authorList>
            <person name="Klenk H.-P."/>
        </authorList>
    </citation>
    <scope>NUCLEOTIDE SEQUENCE [LARGE SCALE GENOMIC DNA]</scope>
    <source>
        <strain evidence="4 5">DSM 45927</strain>
    </source>
</reference>
<dbReference type="SUPFAM" id="SSF51905">
    <property type="entry name" value="FAD/NAD(P)-binding domain"/>
    <property type="match status" value="1"/>
</dbReference>
<gene>
    <name evidence="4" type="ORF">HNR12_001331</name>
</gene>
<dbReference type="EMBL" id="JACCFO010000001">
    <property type="protein sequence ID" value="NYI95054.1"/>
    <property type="molecule type" value="Genomic_DNA"/>
</dbReference>
<evidence type="ECO:0000256" key="3">
    <source>
        <dbReference type="SAM" id="SignalP"/>
    </source>
</evidence>
<dbReference type="RefSeq" id="WP_338119732.1">
    <property type="nucleotide sequence ID" value="NZ_JACCFO010000001.1"/>
</dbReference>
<dbReference type="Pfam" id="PF13450">
    <property type="entry name" value="NAD_binding_8"/>
    <property type="match status" value="1"/>
</dbReference>